<protein>
    <submittedName>
        <fullName evidence="2">Uncharacterized protein</fullName>
    </submittedName>
</protein>
<proteinExistence type="predicted"/>
<reference evidence="2" key="1">
    <citation type="submission" date="2022-11" db="UniProtKB">
        <authorList>
            <consortium name="WormBaseParasite"/>
        </authorList>
    </citation>
    <scope>IDENTIFICATION</scope>
</reference>
<dbReference type="WBParaSite" id="ES5_v2.g23485.t1">
    <property type="protein sequence ID" value="ES5_v2.g23485.t1"/>
    <property type="gene ID" value="ES5_v2.g23485"/>
</dbReference>
<dbReference type="Proteomes" id="UP000887579">
    <property type="component" value="Unplaced"/>
</dbReference>
<name>A0AC34G105_9BILA</name>
<organism evidence="1 2">
    <name type="scientific">Panagrolaimus sp. ES5</name>
    <dbReference type="NCBI Taxonomy" id="591445"/>
    <lineage>
        <taxon>Eukaryota</taxon>
        <taxon>Metazoa</taxon>
        <taxon>Ecdysozoa</taxon>
        <taxon>Nematoda</taxon>
        <taxon>Chromadorea</taxon>
        <taxon>Rhabditida</taxon>
        <taxon>Tylenchina</taxon>
        <taxon>Panagrolaimomorpha</taxon>
        <taxon>Panagrolaimoidea</taxon>
        <taxon>Panagrolaimidae</taxon>
        <taxon>Panagrolaimus</taxon>
    </lineage>
</organism>
<sequence>MGYYDEMDKTENAKAETAADERHEKLAKDAEDKLRKDVQTRYNDAKQLLAKPSKFLAAEACFQPTFYEVLPVLPVKKALVFVTSDQSYALCYKKSEDVVNVYATSNELIQNVPQEMAFSAAHTARGNGKTAKINVYGGIDIHKNVHPLFIIALKLLSLINDQDPSDHYFNIPDITEMNYDSLVQVNIR</sequence>
<evidence type="ECO:0000313" key="2">
    <source>
        <dbReference type="WBParaSite" id="ES5_v2.g23485.t1"/>
    </source>
</evidence>
<evidence type="ECO:0000313" key="1">
    <source>
        <dbReference type="Proteomes" id="UP000887579"/>
    </source>
</evidence>
<accession>A0AC34G105</accession>